<evidence type="ECO:0000256" key="3">
    <source>
        <dbReference type="ARBA" id="ARBA00010918"/>
    </source>
</evidence>
<keyword evidence="13" id="KW-0325">Glycoprotein</keyword>
<dbReference type="OrthoDB" id="76293at2759"/>
<dbReference type="GO" id="GO:0008235">
    <property type="term" value="F:metalloexopeptidase activity"/>
    <property type="evidence" value="ECO:0007669"/>
    <property type="project" value="InterPro"/>
</dbReference>
<dbReference type="RefSeq" id="XP_034109755.1">
    <property type="nucleotide sequence ID" value="XM_034253864.2"/>
</dbReference>
<evidence type="ECO:0000256" key="11">
    <source>
        <dbReference type="ARBA" id="ARBA00023049"/>
    </source>
</evidence>
<dbReference type="CDD" id="cd03875">
    <property type="entry name" value="M28_Fxna_like"/>
    <property type="match status" value="1"/>
</dbReference>
<feature type="transmembrane region" description="Helical" evidence="15">
    <location>
        <begin position="383"/>
        <end position="402"/>
    </location>
</feature>
<dbReference type="InterPro" id="IPR048024">
    <property type="entry name" value="Fxna-like_M28_dom"/>
</dbReference>
<name>A0A6P8XE64_DROAB</name>
<dbReference type="Pfam" id="PF22248">
    <property type="entry name" value="ERMP1_C"/>
    <property type="match status" value="1"/>
</dbReference>
<evidence type="ECO:0000259" key="17">
    <source>
        <dbReference type="Pfam" id="PF22248"/>
    </source>
</evidence>
<evidence type="ECO:0000256" key="12">
    <source>
        <dbReference type="ARBA" id="ARBA00023136"/>
    </source>
</evidence>
<dbReference type="InterPro" id="IPR053974">
    <property type="entry name" value="ERMP1_1-A_TM"/>
</dbReference>
<protein>
    <recommendedName>
        <fullName evidence="14">FXNA-like protease</fullName>
    </recommendedName>
</protein>
<dbReference type="InterPro" id="IPR045175">
    <property type="entry name" value="M28_fam"/>
</dbReference>
<feature type="transmembrane region" description="Helical" evidence="15">
    <location>
        <begin position="32"/>
        <end position="54"/>
    </location>
</feature>
<feature type="transmembrane region" description="Helical" evidence="15">
    <location>
        <begin position="589"/>
        <end position="610"/>
    </location>
</feature>
<dbReference type="Pfam" id="PF22249">
    <property type="entry name" value="ERMP1-TM"/>
    <property type="match status" value="1"/>
</dbReference>
<evidence type="ECO:0000256" key="14">
    <source>
        <dbReference type="ARBA" id="ARBA00078796"/>
    </source>
</evidence>
<feature type="transmembrane region" description="Helical" evidence="15">
    <location>
        <begin position="493"/>
        <end position="514"/>
    </location>
</feature>
<feature type="transmembrane region" description="Helical" evidence="15">
    <location>
        <begin position="457"/>
        <end position="481"/>
    </location>
</feature>
<organism evidence="19 20">
    <name type="scientific">Drosophila albomicans</name>
    <name type="common">Fruit fly</name>
    <dbReference type="NCBI Taxonomy" id="7291"/>
    <lineage>
        <taxon>Eukaryota</taxon>
        <taxon>Metazoa</taxon>
        <taxon>Ecdysozoa</taxon>
        <taxon>Arthropoda</taxon>
        <taxon>Hexapoda</taxon>
        <taxon>Insecta</taxon>
        <taxon>Pterygota</taxon>
        <taxon>Neoptera</taxon>
        <taxon>Endopterygota</taxon>
        <taxon>Diptera</taxon>
        <taxon>Brachycera</taxon>
        <taxon>Muscomorpha</taxon>
        <taxon>Ephydroidea</taxon>
        <taxon>Drosophilidae</taxon>
        <taxon>Drosophila</taxon>
    </lineage>
</organism>
<evidence type="ECO:0000256" key="6">
    <source>
        <dbReference type="ARBA" id="ARBA00022723"/>
    </source>
</evidence>
<dbReference type="GeneID" id="117571638"/>
<evidence type="ECO:0000259" key="16">
    <source>
        <dbReference type="Pfam" id="PF04389"/>
    </source>
</evidence>
<feature type="domain" description="Peptidase M28" evidence="16">
    <location>
        <begin position="147"/>
        <end position="342"/>
    </location>
</feature>
<dbReference type="SUPFAM" id="SSF53187">
    <property type="entry name" value="Zn-dependent exopeptidases"/>
    <property type="match status" value="1"/>
</dbReference>
<dbReference type="Gene3D" id="3.40.630.10">
    <property type="entry name" value="Zn peptidases"/>
    <property type="match status" value="1"/>
</dbReference>
<dbReference type="Proteomes" id="UP000515160">
    <property type="component" value="Chromosome 3"/>
</dbReference>
<feature type="domain" description="Endoplasmic reticulum metallopeptidase 1-like C-terminal" evidence="17">
    <location>
        <begin position="651"/>
        <end position="873"/>
    </location>
</feature>
<dbReference type="GO" id="GO:0006508">
    <property type="term" value="P:proteolysis"/>
    <property type="evidence" value="ECO:0007669"/>
    <property type="project" value="UniProtKB-KW"/>
</dbReference>
<evidence type="ECO:0000256" key="8">
    <source>
        <dbReference type="ARBA" id="ARBA00022824"/>
    </source>
</evidence>
<dbReference type="FunFam" id="3.40.630.10:FF:000008">
    <property type="entry name" value="Endoplasmic reticulum metallopeptidase 1"/>
    <property type="match status" value="1"/>
</dbReference>
<proteinExistence type="inferred from homology"/>
<dbReference type="PANTHER" id="PTHR12147:SF22">
    <property type="entry name" value="ENDOPLASMIC RETICULUM METALLOPEPTIDASE 1"/>
    <property type="match status" value="1"/>
</dbReference>
<keyword evidence="8" id="KW-0256">Endoplasmic reticulum</keyword>
<keyword evidence="11" id="KW-0482">Metalloprotease</keyword>
<keyword evidence="10 15" id="KW-1133">Transmembrane helix</keyword>
<keyword evidence="12 15" id="KW-0472">Membrane</keyword>
<evidence type="ECO:0000256" key="5">
    <source>
        <dbReference type="ARBA" id="ARBA00022692"/>
    </source>
</evidence>
<dbReference type="GO" id="GO:0005789">
    <property type="term" value="C:endoplasmic reticulum membrane"/>
    <property type="evidence" value="ECO:0007669"/>
    <property type="project" value="UniProtKB-SubCell"/>
</dbReference>
<evidence type="ECO:0000256" key="10">
    <source>
        <dbReference type="ARBA" id="ARBA00022989"/>
    </source>
</evidence>
<keyword evidence="7" id="KW-0378">Hydrolase</keyword>
<feature type="transmembrane region" description="Helical" evidence="15">
    <location>
        <begin position="414"/>
        <end position="437"/>
    </location>
</feature>
<comment type="cofactor">
    <cofactor evidence="1">
        <name>Zn(2+)</name>
        <dbReference type="ChEBI" id="CHEBI:29105"/>
    </cofactor>
</comment>
<keyword evidence="6" id="KW-0479">Metal-binding</keyword>
<keyword evidence="9" id="KW-0862">Zinc</keyword>
<dbReference type="InterPro" id="IPR007484">
    <property type="entry name" value="Peptidase_M28"/>
</dbReference>
<comment type="subcellular location">
    <subcellularLocation>
        <location evidence="2">Endoplasmic reticulum membrane</location>
        <topology evidence="2">Multi-pass membrane protein</topology>
    </subcellularLocation>
</comment>
<evidence type="ECO:0000256" key="2">
    <source>
        <dbReference type="ARBA" id="ARBA00004477"/>
    </source>
</evidence>
<keyword evidence="19" id="KW-1185">Reference proteome</keyword>
<feature type="transmembrane region" description="Helical" evidence="15">
    <location>
        <begin position="617"/>
        <end position="635"/>
    </location>
</feature>
<evidence type="ECO:0000256" key="1">
    <source>
        <dbReference type="ARBA" id="ARBA00001947"/>
    </source>
</evidence>
<comment type="similarity">
    <text evidence="3">Belongs to the peptidase M28 family.</text>
</comment>
<evidence type="ECO:0000256" key="9">
    <source>
        <dbReference type="ARBA" id="ARBA00022833"/>
    </source>
</evidence>
<feature type="transmembrane region" description="Helical" evidence="15">
    <location>
        <begin position="520"/>
        <end position="539"/>
    </location>
</feature>
<feature type="domain" description="Endoplasmic reticulum metallopeptidase 1/1-A TM" evidence="18">
    <location>
        <begin position="417"/>
        <end position="633"/>
    </location>
</feature>
<evidence type="ECO:0000256" key="15">
    <source>
        <dbReference type="SAM" id="Phobius"/>
    </source>
</evidence>
<dbReference type="Pfam" id="PF04389">
    <property type="entry name" value="Peptidase_M28"/>
    <property type="match status" value="1"/>
</dbReference>
<sequence>MSDKDRLISREEGEERLPKYRTTKDITDKPSWYFGNGFVLFWMLLFFAVVIPLMNRLPTALNIEETSSGEFIGERAYNTLNNLVNIGSKVVGSTTNEVSTVDFLLNEIEDIKQDMLSDYYDLEVDVQQTSGSFRYSHLLNMYQGVQNVIVKLSSKNSSSESYLLVNSHFDTVLTSPGAGDDGFMVAVMLEVLRVMATTNKQHFEHPVVFLFNGAEEAALQASHGFITQHKWAPNCKALINLDAAGSGGREFLFQSGPYHPWLVNYYKKSAKHPGATTLGEEVFQAGLIPSDTDFAAFVEFGKIPGLDIAQGMNGFVYHTKYDRVDVIPRGSIQNTGDNILGLVRALANAPEMYNTEAYETGHAVFFDFLGLFFISYSAETGTIVNYCAAGVTLLLIFISVWRMSTLSELSSCSVFQRLIFLVIIQIVGLVLALALPLQVAYYFDSIGKSLTYFSSSWLLIGLYICPSLIGLSLPITIYYLLQQNIKLPFNYHLQLGLHSWAIVLSVLDIVLTMWGIRSAYIFTIPIVFYAGAMIANMVTTFHDRGYSWAGLVMAGQAMPFLYSSSLFYLVISVMIPMNGRSGSSSNPDLFIAALGGIGTILSLGFLIPLINMFRKPITVILTLLLASAVTIYLASSTEIGFPYRVRTNSFRATYQHVRKIYYEYGGRVSFDESGYLFSFQDRREAEPMNGVRLTGARFLREDCEKHMMCGMPLFDERWVANRLEGIWVHRADHVVPPVATNLTLLSKTVLENNTTVRYEFELNGPDHMSLFIQPEVDDFVTLSNWSFPLSYLQNPPEYPLPYHIYYTYGIITTPLKFFLEFSKANGNFEVPIFQLGVSGHCIGGSGDALSQKFANSFPSYTSVVEWPSTYLRYIY</sequence>
<evidence type="ECO:0000313" key="19">
    <source>
        <dbReference type="Proteomes" id="UP000515160"/>
    </source>
</evidence>
<evidence type="ECO:0000256" key="4">
    <source>
        <dbReference type="ARBA" id="ARBA00022670"/>
    </source>
</evidence>
<reference evidence="20" key="1">
    <citation type="submission" date="2025-08" db="UniProtKB">
        <authorList>
            <consortium name="RefSeq"/>
        </authorList>
    </citation>
    <scope>IDENTIFICATION</scope>
    <source>
        <strain evidence="20">15112-1751.03</strain>
        <tissue evidence="20">Whole Adult</tissue>
    </source>
</reference>
<gene>
    <name evidence="20" type="primary">LOC117571638</name>
</gene>
<evidence type="ECO:0000313" key="20">
    <source>
        <dbReference type="RefSeq" id="XP_034109755.1"/>
    </source>
</evidence>
<keyword evidence="4" id="KW-0645">Protease</keyword>
<evidence type="ECO:0000259" key="18">
    <source>
        <dbReference type="Pfam" id="PF22249"/>
    </source>
</evidence>
<keyword evidence="5 15" id="KW-0812">Transmembrane</keyword>
<dbReference type="InterPro" id="IPR053973">
    <property type="entry name" value="ERMP1-like_C"/>
</dbReference>
<dbReference type="PANTHER" id="PTHR12147">
    <property type="entry name" value="METALLOPEPTIDASE M28 FAMILY MEMBER"/>
    <property type="match status" value="1"/>
</dbReference>
<evidence type="ECO:0000256" key="13">
    <source>
        <dbReference type="ARBA" id="ARBA00023180"/>
    </source>
</evidence>
<accession>A0A6P8XE64</accession>
<dbReference type="GO" id="GO:0046872">
    <property type="term" value="F:metal ion binding"/>
    <property type="evidence" value="ECO:0007669"/>
    <property type="project" value="UniProtKB-KW"/>
</dbReference>
<dbReference type="AlphaFoldDB" id="A0A6P8XE64"/>
<evidence type="ECO:0000256" key="7">
    <source>
        <dbReference type="ARBA" id="ARBA00022801"/>
    </source>
</evidence>